<evidence type="ECO:0000256" key="4">
    <source>
        <dbReference type="ARBA" id="ARBA00022679"/>
    </source>
</evidence>
<comment type="subcellular location">
    <subcellularLocation>
        <location evidence="1">Membrane</location>
    </subcellularLocation>
</comment>
<dbReference type="EMBL" id="JBCITK010000001">
    <property type="protein sequence ID" value="MEN0644182.1"/>
    <property type="molecule type" value="Genomic_DNA"/>
</dbReference>
<keyword evidence="4" id="KW-0808">Transferase</keyword>
<proteinExistence type="inferred from homology"/>
<feature type="domain" description="Glycosyl transferase family 28 C-terminal" evidence="5">
    <location>
        <begin position="207"/>
        <end position="357"/>
    </location>
</feature>
<evidence type="ECO:0000313" key="7">
    <source>
        <dbReference type="EMBL" id="MEN0644182.1"/>
    </source>
</evidence>
<evidence type="ECO:0000259" key="5">
    <source>
        <dbReference type="Pfam" id="PF04101"/>
    </source>
</evidence>
<comment type="similarity">
    <text evidence="2">Belongs to the glycosyltransferase 28 family.</text>
</comment>
<gene>
    <name evidence="7" type="ORF">MKY91_13605</name>
</gene>
<name>A0ABU9VJW3_9BACI</name>
<accession>A0ABU9VJW3</accession>
<dbReference type="PANTHER" id="PTHR43025:SF3">
    <property type="entry name" value="MONOGALACTOSYLDIACYLGLYCEROL SYNTHASE 1, CHLOROPLASTIC"/>
    <property type="match status" value="1"/>
</dbReference>
<dbReference type="InterPro" id="IPR050519">
    <property type="entry name" value="Glycosyltransf_28_UgtP"/>
</dbReference>
<dbReference type="PANTHER" id="PTHR43025">
    <property type="entry name" value="MONOGALACTOSYLDIACYLGLYCEROL SYNTHASE"/>
    <property type="match status" value="1"/>
</dbReference>
<dbReference type="Pfam" id="PF04101">
    <property type="entry name" value="Glyco_tran_28_C"/>
    <property type="match status" value="1"/>
</dbReference>
<protein>
    <submittedName>
        <fullName evidence="7">Glycosyltransferase</fullName>
    </submittedName>
</protein>
<reference evidence="7 8" key="1">
    <citation type="submission" date="2024-03" db="EMBL/GenBank/DDBJ databases">
        <title>Bacilli Hybrid Assemblies.</title>
        <authorList>
            <person name="Kovac J."/>
        </authorList>
    </citation>
    <scope>NUCLEOTIDE SEQUENCE [LARGE SCALE GENOMIC DNA]</scope>
    <source>
        <strain evidence="7 8">FSL R7-0666</strain>
    </source>
</reference>
<evidence type="ECO:0000256" key="2">
    <source>
        <dbReference type="ARBA" id="ARBA00006962"/>
    </source>
</evidence>
<dbReference type="RefSeq" id="WP_343130940.1">
    <property type="nucleotide sequence ID" value="NZ_JBCITK010000001.1"/>
</dbReference>
<keyword evidence="3" id="KW-0328">Glycosyltransferase</keyword>
<keyword evidence="8" id="KW-1185">Reference proteome</keyword>
<evidence type="ECO:0000256" key="1">
    <source>
        <dbReference type="ARBA" id="ARBA00004370"/>
    </source>
</evidence>
<dbReference type="InterPro" id="IPR009695">
    <property type="entry name" value="Diacylglyc_glucosyltr_N"/>
</dbReference>
<dbReference type="InterPro" id="IPR007235">
    <property type="entry name" value="Glyco_trans_28_C"/>
</dbReference>
<dbReference type="Pfam" id="PF06925">
    <property type="entry name" value="MGDG_synth"/>
    <property type="match status" value="1"/>
</dbReference>
<dbReference type="SUPFAM" id="SSF53756">
    <property type="entry name" value="UDP-Glycosyltransferase/glycogen phosphorylase"/>
    <property type="match status" value="1"/>
</dbReference>
<dbReference type="Proteomes" id="UP001418796">
    <property type="component" value="Unassembled WGS sequence"/>
</dbReference>
<comment type="caution">
    <text evidence="7">The sequence shown here is derived from an EMBL/GenBank/DDBJ whole genome shotgun (WGS) entry which is preliminary data.</text>
</comment>
<evidence type="ECO:0000259" key="6">
    <source>
        <dbReference type="Pfam" id="PF06925"/>
    </source>
</evidence>
<evidence type="ECO:0000313" key="8">
    <source>
        <dbReference type="Proteomes" id="UP001418796"/>
    </source>
</evidence>
<evidence type="ECO:0000256" key="3">
    <source>
        <dbReference type="ARBA" id="ARBA00022676"/>
    </source>
</evidence>
<dbReference type="Gene3D" id="3.40.50.2000">
    <property type="entry name" value="Glycogen Phosphorylase B"/>
    <property type="match status" value="1"/>
</dbReference>
<sequence length="380" mass="43157">MVNIKAQPLLLHASIGYGHTKTAHVLAAEIKRSTQYKPEVVDLFSSLPVWQQTMIRKSYFTIIGNTPFLWDVCYRYTSQTKKSDLWFERLARPLYDTFNQIILKSHRPFILSTHVLITRLLAVWIKRSSKNIPLYHINTDFKLHRLAVHPQVSGYFLSGLEAFPPQTDVPSTCYYSYGIPIEHSECRFQNKDVLKDRLGLSRNKPVVMVAGGGEGIARYEEIIKGLNRIPQITILCFTGINQRLLLKVKQLGLEQDIQVIPFTDKFSMYVQASDVLITKAGGLTLAHALTVTTPVVIFQPLPGQEIENALLLKEKKAAILAEDESQLYKAVHTVLFNREKRSLHLKHAQALSKPHATRQIIQQIILETPGHEPFFAPVDA</sequence>
<organism evidence="7 8">
    <name type="scientific">Alkalicoccobacillus gibsonii</name>
    <dbReference type="NCBI Taxonomy" id="79881"/>
    <lineage>
        <taxon>Bacteria</taxon>
        <taxon>Bacillati</taxon>
        <taxon>Bacillota</taxon>
        <taxon>Bacilli</taxon>
        <taxon>Bacillales</taxon>
        <taxon>Bacillaceae</taxon>
        <taxon>Alkalicoccobacillus</taxon>
    </lineage>
</organism>
<feature type="domain" description="Diacylglycerol glucosyltransferase N-terminal" evidence="6">
    <location>
        <begin position="19"/>
        <end position="181"/>
    </location>
</feature>